<dbReference type="Proteomes" id="UP000663844">
    <property type="component" value="Unassembled WGS sequence"/>
</dbReference>
<dbReference type="EMBL" id="CAJNOG010002566">
    <property type="protein sequence ID" value="CAF1510194.1"/>
    <property type="molecule type" value="Genomic_DNA"/>
</dbReference>
<proteinExistence type="predicted"/>
<dbReference type="EMBL" id="CAJNOE010000008">
    <property type="protein sequence ID" value="CAF0720270.1"/>
    <property type="molecule type" value="Genomic_DNA"/>
</dbReference>
<dbReference type="EMBL" id="CAJOAZ010006044">
    <property type="protein sequence ID" value="CAF4121555.1"/>
    <property type="molecule type" value="Genomic_DNA"/>
</dbReference>
<evidence type="ECO:0000313" key="2">
    <source>
        <dbReference type="EMBL" id="CAF1510194.1"/>
    </source>
</evidence>
<dbReference type="Proteomes" id="UP000663868">
    <property type="component" value="Unassembled WGS sequence"/>
</dbReference>
<evidence type="ECO:0000313" key="4">
    <source>
        <dbReference type="EMBL" id="CAF4121555.1"/>
    </source>
</evidence>
<dbReference type="AlphaFoldDB" id="A0A818SH92"/>
<evidence type="ECO:0000313" key="5">
    <source>
        <dbReference type="Proteomes" id="UP000663868"/>
    </source>
</evidence>
<name>A0A818SH92_9BILA</name>
<organism evidence="3 5">
    <name type="scientific">Adineta steineri</name>
    <dbReference type="NCBI Taxonomy" id="433720"/>
    <lineage>
        <taxon>Eukaryota</taxon>
        <taxon>Metazoa</taxon>
        <taxon>Spiralia</taxon>
        <taxon>Gnathifera</taxon>
        <taxon>Rotifera</taxon>
        <taxon>Eurotatoria</taxon>
        <taxon>Bdelloidea</taxon>
        <taxon>Adinetida</taxon>
        <taxon>Adinetidae</taxon>
        <taxon>Adineta</taxon>
    </lineage>
</organism>
<accession>A0A818SH92</accession>
<evidence type="ECO:0008006" key="6">
    <source>
        <dbReference type="Google" id="ProtNLM"/>
    </source>
</evidence>
<reference evidence="3" key="1">
    <citation type="submission" date="2021-02" db="EMBL/GenBank/DDBJ databases">
        <authorList>
            <person name="Nowell W R."/>
        </authorList>
    </citation>
    <scope>NUCLEOTIDE SEQUENCE</scope>
</reference>
<dbReference type="Proteomes" id="UP000663860">
    <property type="component" value="Unassembled WGS sequence"/>
</dbReference>
<evidence type="ECO:0000313" key="1">
    <source>
        <dbReference type="EMBL" id="CAF0720270.1"/>
    </source>
</evidence>
<comment type="caution">
    <text evidence="3">The sequence shown here is derived from an EMBL/GenBank/DDBJ whole genome shotgun (WGS) entry which is preliminary data.</text>
</comment>
<gene>
    <name evidence="1" type="ORF">IZO911_LOCUS1838</name>
    <name evidence="2" type="ORF">JYZ213_LOCUS43988</name>
    <name evidence="3" type="ORF">KXQ929_LOCUS8881</name>
    <name evidence="4" type="ORF">OXD698_LOCUS36512</name>
</gene>
<dbReference type="Proteomes" id="UP000663845">
    <property type="component" value="Unassembled WGS sequence"/>
</dbReference>
<dbReference type="EMBL" id="CAJOBB010000393">
    <property type="protein sequence ID" value="CAF3669487.1"/>
    <property type="molecule type" value="Genomic_DNA"/>
</dbReference>
<evidence type="ECO:0000313" key="3">
    <source>
        <dbReference type="EMBL" id="CAF3669487.1"/>
    </source>
</evidence>
<protein>
    <recommendedName>
        <fullName evidence="6">PPPDE domain-containing protein</fullName>
    </recommendedName>
</protein>
<sequence length="375" mass="43887">MLEGLGQSIKSTVNDLSWANFINENNNNPESWEPVIEKKLTQSNQLSADLSKGEKKEKIRMLGDKDKLINAYLKLDEDFKYRLIKELKSELEQTNNSGVHDEEEAIAMIDGILDYRDRAREIDVKIFFTRLQQYDSNNQLLATFGMGFKYGPVHAGLIIAGVHMHWNTDSLVCFKPDTRALLSYATVYLNRMTYNDTILNKVTTESTKPTTHDAEKWLQRLVNMHFDAKIEAINNLHVREDDAFEKVASVCVHYNRYYRYNVFTRNCQTFMDDVLKALGIKFKPQDEYKLFMNRIRTSHPDAASFKYKNLVFQSRQEFDSYVDQTWDSEESNWNKRLLINYSDLMNLMYLQSKKQDANWGPRNAGVWQERLESAI</sequence>